<sequence length="200" mass="20704">MRISELSRTSGVPIATIKYYLREGLLQAGQATGATRSEYGEPHLRRLRLIRALVDVGGLPLAKVREVLACVDDPPASLHCALGTAHDALGAAPPDARGADLAEAVVAGAGWRVDRASPAFAQLGAALAALVDAGFPAGPAALERYVRAAVDLATAEVADVPRTDTAAAVQFVVLGTILYEPVLLALRRLAQQHASATTLG</sequence>
<dbReference type="GO" id="GO:0003677">
    <property type="term" value="F:DNA binding"/>
    <property type="evidence" value="ECO:0007669"/>
    <property type="project" value="UniProtKB-KW"/>
</dbReference>
<evidence type="ECO:0000256" key="1">
    <source>
        <dbReference type="ARBA" id="ARBA00023125"/>
    </source>
</evidence>
<proteinExistence type="predicted"/>
<evidence type="ECO:0000313" key="4">
    <source>
        <dbReference type="Proteomes" id="UP000239485"/>
    </source>
</evidence>
<dbReference type="OrthoDB" id="5242095at2"/>
<dbReference type="Gene3D" id="1.10.1660.10">
    <property type="match status" value="1"/>
</dbReference>
<dbReference type="InterPro" id="IPR000551">
    <property type="entry name" value="MerR-type_HTH_dom"/>
</dbReference>
<dbReference type="InterPro" id="IPR047057">
    <property type="entry name" value="MerR_fam"/>
</dbReference>
<dbReference type="AlphaFoldDB" id="A0A2S6IW44"/>
<dbReference type="InterPro" id="IPR009061">
    <property type="entry name" value="DNA-bd_dom_put_sf"/>
</dbReference>
<protein>
    <submittedName>
        <fullName evidence="3">MerR-like DNA binding protein</fullName>
    </submittedName>
</protein>
<dbReference type="SMART" id="SM00422">
    <property type="entry name" value="HTH_MERR"/>
    <property type="match status" value="1"/>
</dbReference>
<accession>A0A2S6IW44</accession>
<comment type="caution">
    <text evidence="3">The sequence shown here is derived from an EMBL/GenBank/DDBJ whole genome shotgun (WGS) entry which is preliminary data.</text>
</comment>
<dbReference type="SUPFAM" id="SSF46955">
    <property type="entry name" value="Putative DNA-binding domain"/>
    <property type="match status" value="1"/>
</dbReference>
<dbReference type="PROSITE" id="PS50937">
    <property type="entry name" value="HTH_MERR_2"/>
    <property type="match status" value="1"/>
</dbReference>
<dbReference type="PANTHER" id="PTHR30204:SF98">
    <property type="entry name" value="HTH-TYPE TRANSCRIPTIONAL REGULATOR ADHR"/>
    <property type="match status" value="1"/>
</dbReference>
<dbReference type="Proteomes" id="UP000239485">
    <property type="component" value="Unassembled WGS sequence"/>
</dbReference>
<keyword evidence="4" id="KW-1185">Reference proteome</keyword>
<organism evidence="3 4">
    <name type="scientific">Kineococcus xinjiangensis</name>
    <dbReference type="NCBI Taxonomy" id="512762"/>
    <lineage>
        <taxon>Bacteria</taxon>
        <taxon>Bacillati</taxon>
        <taxon>Actinomycetota</taxon>
        <taxon>Actinomycetes</taxon>
        <taxon>Kineosporiales</taxon>
        <taxon>Kineosporiaceae</taxon>
        <taxon>Kineococcus</taxon>
    </lineage>
</organism>
<dbReference type="PANTHER" id="PTHR30204">
    <property type="entry name" value="REDOX-CYCLING DRUG-SENSING TRANSCRIPTIONAL ACTIVATOR SOXR"/>
    <property type="match status" value="1"/>
</dbReference>
<gene>
    <name evidence="3" type="ORF">CLV92_101264</name>
</gene>
<dbReference type="Pfam" id="PF13411">
    <property type="entry name" value="MerR_1"/>
    <property type="match status" value="1"/>
</dbReference>
<name>A0A2S6IW44_9ACTN</name>
<dbReference type="RefSeq" id="WP_104430958.1">
    <property type="nucleotide sequence ID" value="NZ_PTJD01000001.1"/>
</dbReference>
<evidence type="ECO:0000313" key="3">
    <source>
        <dbReference type="EMBL" id="PPK98568.1"/>
    </source>
</evidence>
<dbReference type="EMBL" id="PTJD01000001">
    <property type="protein sequence ID" value="PPK98568.1"/>
    <property type="molecule type" value="Genomic_DNA"/>
</dbReference>
<reference evidence="3 4" key="1">
    <citation type="submission" date="2018-02" db="EMBL/GenBank/DDBJ databases">
        <title>Genomic Encyclopedia of Archaeal and Bacterial Type Strains, Phase II (KMG-II): from individual species to whole genera.</title>
        <authorList>
            <person name="Goeker M."/>
        </authorList>
    </citation>
    <scope>NUCLEOTIDE SEQUENCE [LARGE SCALE GENOMIC DNA]</scope>
    <source>
        <strain evidence="3 4">DSM 22857</strain>
    </source>
</reference>
<dbReference type="PRINTS" id="PR00040">
    <property type="entry name" value="HTHMERR"/>
</dbReference>
<evidence type="ECO:0000259" key="2">
    <source>
        <dbReference type="PROSITE" id="PS50937"/>
    </source>
</evidence>
<dbReference type="GO" id="GO:0003700">
    <property type="term" value="F:DNA-binding transcription factor activity"/>
    <property type="evidence" value="ECO:0007669"/>
    <property type="project" value="InterPro"/>
</dbReference>
<feature type="domain" description="HTH merR-type" evidence="2">
    <location>
        <begin position="1"/>
        <end position="70"/>
    </location>
</feature>
<keyword evidence="1" id="KW-0238">DNA-binding</keyword>